<evidence type="ECO:0000256" key="1">
    <source>
        <dbReference type="SAM" id="SignalP"/>
    </source>
</evidence>
<accession>A0A5B8R4N6</accession>
<evidence type="ECO:0000313" key="2">
    <source>
        <dbReference type="EMBL" id="QDZ93078.1"/>
    </source>
</evidence>
<feature type="chain" id="PRO_5022928413" description="Lysozyme inhibitor" evidence="1">
    <location>
        <begin position="23"/>
        <end position="134"/>
    </location>
</feature>
<gene>
    <name evidence="2" type="ORF">D0436_23020</name>
</gene>
<dbReference type="EMBL" id="CP031775">
    <property type="protein sequence ID" value="QDZ93078.1"/>
    <property type="molecule type" value="Genomic_DNA"/>
</dbReference>
<protein>
    <recommendedName>
        <fullName evidence="3">Lysozyme inhibitor</fullName>
    </recommendedName>
</protein>
<dbReference type="PROSITE" id="PS51257">
    <property type="entry name" value="PROKAR_LIPOPROTEIN"/>
    <property type="match status" value="1"/>
</dbReference>
<reference evidence="2" key="1">
    <citation type="journal article" date="2019" name="Ecotoxicol. Environ. Saf.">
        <title>Microbial characterization of heavy metal resistant bacterial strains isolated from an electroplating wastewater treatment plant.</title>
        <authorList>
            <person name="Cai X."/>
            <person name="Zheng X."/>
            <person name="Zhang D."/>
            <person name="Iqbal W."/>
            <person name="Liu C."/>
            <person name="Yang B."/>
            <person name="Zhao X."/>
            <person name="Lu X."/>
            <person name="Mao Y."/>
        </authorList>
    </citation>
    <scope>NUCLEOTIDE SEQUENCE [LARGE SCALE GENOMIC DNA]</scope>
    <source>
        <strain evidence="2">Ni1-3</strain>
    </source>
</reference>
<keyword evidence="1" id="KW-0732">Signal</keyword>
<evidence type="ECO:0008006" key="3">
    <source>
        <dbReference type="Google" id="ProtNLM"/>
    </source>
</evidence>
<dbReference type="RefSeq" id="WP_208660865.1">
    <property type="nucleotide sequence ID" value="NZ_CP076856.1"/>
</dbReference>
<proteinExistence type="predicted"/>
<name>A0A5B8R4N6_9GAMM</name>
<sequence>MKRYIGTSLLLAFFVLLYGCSAAQTKLSSDLQAEFDKPLYCEGEDECKLMWERATFFVNSNAAYKIQIHNDTVIQTYNPSENSPSLAFSVTKEPLGNGKYQIWTKAWCANMFGCQPNHIETIAKAKKYIRTGQK</sequence>
<feature type="signal peptide" evidence="1">
    <location>
        <begin position="1"/>
        <end position="22"/>
    </location>
</feature>
<organism evidence="2">
    <name type="scientific">Shewanella decolorationis</name>
    <dbReference type="NCBI Taxonomy" id="256839"/>
    <lineage>
        <taxon>Bacteria</taxon>
        <taxon>Pseudomonadati</taxon>
        <taxon>Pseudomonadota</taxon>
        <taxon>Gammaproteobacteria</taxon>
        <taxon>Alteromonadales</taxon>
        <taxon>Shewanellaceae</taxon>
        <taxon>Shewanella</taxon>
    </lineage>
</organism>
<dbReference type="AlphaFoldDB" id="A0A5B8R4N6"/>